<dbReference type="InterPro" id="IPR016181">
    <property type="entry name" value="Acyl_CoA_acyltransferase"/>
</dbReference>
<reference evidence="2" key="1">
    <citation type="submission" date="2020-11" db="EMBL/GenBank/DDBJ databases">
        <authorList>
            <consortium name="DOE Joint Genome Institute"/>
            <person name="Ahrendt S."/>
            <person name="Riley R."/>
            <person name="Andreopoulos W."/>
            <person name="Labutti K."/>
            <person name="Pangilinan J."/>
            <person name="Ruiz-Duenas F.J."/>
            <person name="Barrasa J.M."/>
            <person name="Sanchez-Garcia M."/>
            <person name="Camarero S."/>
            <person name="Miyauchi S."/>
            <person name="Serrano A."/>
            <person name="Linde D."/>
            <person name="Babiker R."/>
            <person name="Drula E."/>
            <person name="Ayuso-Fernandez I."/>
            <person name="Pacheco R."/>
            <person name="Padilla G."/>
            <person name="Ferreira P."/>
            <person name="Barriuso J."/>
            <person name="Kellner H."/>
            <person name="Castanera R."/>
            <person name="Alfaro M."/>
            <person name="Ramirez L."/>
            <person name="Pisabarro A.G."/>
            <person name="Kuo A."/>
            <person name="Tritt A."/>
            <person name="Lipzen A."/>
            <person name="He G."/>
            <person name="Yan M."/>
            <person name="Ng V."/>
            <person name="Cullen D."/>
            <person name="Martin F."/>
            <person name="Rosso M.-N."/>
            <person name="Henrissat B."/>
            <person name="Hibbett D."/>
            <person name="Martinez A.T."/>
            <person name="Grigoriev I.V."/>
        </authorList>
    </citation>
    <scope>NUCLEOTIDE SEQUENCE</scope>
    <source>
        <strain evidence="2">CBS 247.69</strain>
    </source>
</reference>
<evidence type="ECO:0000313" key="2">
    <source>
        <dbReference type="EMBL" id="KAF9465032.1"/>
    </source>
</evidence>
<name>A0A9P5Y7L1_9AGAR</name>
<sequence length="201" mass="23236">MPQHTTILHSPTGRIRLVYPSSEDDEATAAVREHPMSLQYLRFLPKKVTPEDTRNRREQRAEKPEIIDFNIHIVNPDGTTTFAGTTGIFNVDLEHESFEAGILVSPDLQRGGFATEALYTLLKYAFEEKNLHRGNFETSEDNLPMRSWLENVLGAKLEGKRREAWKESEGRYRDVTSYSILEQEWTSYAKARLEKSMFDRI</sequence>
<dbReference type="EMBL" id="MU150250">
    <property type="protein sequence ID" value="KAF9465032.1"/>
    <property type="molecule type" value="Genomic_DNA"/>
</dbReference>
<dbReference type="PANTHER" id="PTHR43610">
    <property type="entry name" value="BLL6696 PROTEIN"/>
    <property type="match status" value="1"/>
</dbReference>
<evidence type="ECO:0000313" key="3">
    <source>
        <dbReference type="Proteomes" id="UP000807353"/>
    </source>
</evidence>
<dbReference type="SUPFAM" id="SSF55729">
    <property type="entry name" value="Acyl-CoA N-acyltransferases (Nat)"/>
    <property type="match status" value="1"/>
</dbReference>
<keyword evidence="3" id="KW-1185">Reference proteome</keyword>
<dbReference type="InterPro" id="IPR000182">
    <property type="entry name" value="GNAT_dom"/>
</dbReference>
<comment type="caution">
    <text evidence="2">The sequence shown here is derived from an EMBL/GenBank/DDBJ whole genome shotgun (WGS) entry which is preliminary data.</text>
</comment>
<dbReference type="Gene3D" id="3.40.630.30">
    <property type="match status" value="1"/>
</dbReference>
<dbReference type="Pfam" id="PF13302">
    <property type="entry name" value="Acetyltransf_3"/>
    <property type="match status" value="1"/>
</dbReference>
<protein>
    <submittedName>
        <fullName evidence="2">Acyl-CoA N-acyltransferase</fullName>
    </submittedName>
</protein>
<evidence type="ECO:0000259" key="1">
    <source>
        <dbReference type="PROSITE" id="PS51186"/>
    </source>
</evidence>
<accession>A0A9P5Y7L1</accession>
<gene>
    <name evidence="2" type="ORF">BDZ94DRAFT_1255149</name>
</gene>
<dbReference type="Proteomes" id="UP000807353">
    <property type="component" value="Unassembled WGS sequence"/>
</dbReference>
<proteinExistence type="predicted"/>
<dbReference type="AlphaFoldDB" id="A0A9P5Y7L1"/>
<dbReference type="OrthoDB" id="64477at2759"/>
<dbReference type="GO" id="GO:0016747">
    <property type="term" value="F:acyltransferase activity, transferring groups other than amino-acyl groups"/>
    <property type="evidence" value="ECO:0007669"/>
    <property type="project" value="InterPro"/>
</dbReference>
<dbReference type="PROSITE" id="PS51186">
    <property type="entry name" value="GNAT"/>
    <property type="match status" value="1"/>
</dbReference>
<dbReference type="PANTHER" id="PTHR43610:SF1">
    <property type="entry name" value="N-ACETYLTRANSFERASE DOMAIN-CONTAINING PROTEIN"/>
    <property type="match status" value="1"/>
</dbReference>
<organism evidence="2 3">
    <name type="scientific">Collybia nuda</name>
    <dbReference type="NCBI Taxonomy" id="64659"/>
    <lineage>
        <taxon>Eukaryota</taxon>
        <taxon>Fungi</taxon>
        <taxon>Dikarya</taxon>
        <taxon>Basidiomycota</taxon>
        <taxon>Agaricomycotina</taxon>
        <taxon>Agaricomycetes</taxon>
        <taxon>Agaricomycetidae</taxon>
        <taxon>Agaricales</taxon>
        <taxon>Tricholomatineae</taxon>
        <taxon>Clitocybaceae</taxon>
        <taxon>Collybia</taxon>
    </lineage>
</organism>
<feature type="domain" description="N-acetyltransferase" evidence="1">
    <location>
        <begin position="29"/>
        <end position="174"/>
    </location>
</feature>